<evidence type="ECO:0000256" key="15">
    <source>
        <dbReference type="ARBA" id="ARBA00022859"/>
    </source>
</evidence>
<dbReference type="InterPro" id="IPR025307">
    <property type="entry name" value="FIIND_dom"/>
</dbReference>
<keyword evidence="11" id="KW-0677">Repeat</keyword>
<feature type="compositionally biased region" description="Polar residues" evidence="21">
    <location>
        <begin position="22"/>
        <end position="33"/>
    </location>
</feature>
<dbReference type="Pfam" id="PF13516">
    <property type="entry name" value="LRR_6"/>
    <property type="match status" value="5"/>
</dbReference>
<dbReference type="Gene3D" id="1.10.533.10">
    <property type="entry name" value="Death Domain, Fas"/>
    <property type="match status" value="1"/>
</dbReference>
<evidence type="ECO:0000256" key="5">
    <source>
        <dbReference type="ARBA" id="ARBA00022475"/>
    </source>
</evidence>
<evidence type="ECO:0000256" key="18">
    <source>
        <dbReference type="ARBA" id="ARBA00023233"/>
    </source>
</evidence>
<gene>
    <name evidence="25" type="ORF">ACEWY4_026445</name>
</gene>
<dbReference type="InterPro" id="IPR001611">
    <property type="entry name" value="Leu-rich_rpt"/>
</dbReference>
<dbReference type="PANTHER" id="PTHR24106">
    <property type="entry name" value="NACHT, LRR AND CARD DOMAINS-CONTAINING"/>
    <property type="match status" value="1"/>
</dbReference>
<feature type="compositionally biased region" description="Basic and acidic residues" evidence="21">
    <location>
        <begin position="34"/>
        <end position="49"/>
    </location>
</feature>
<comment type="similarity">
    <text evidence="20">Belongs to the NOD1-NOD2 family.</text>
</comment>
<protein>
    <recommendedName>
        <fullName evidence="27">NACHT, LRR and PYD domains-containing protein 12-like</fullName>
    </recommendedName>
</protein>
<name>A0ABD1IWX9_9TELE</name>
<feature type="compositionally biased region" description="Low complexity" evidence="21">
    <location>
        <begin position="1019"/>
        <end position="1032"/>
    </location>
</feature>
<evidence type="ECO:0000256" key="2">
    <source>
        <dbReference type="ARBA" id="ARBA00004187"/>
    </source>
</evidence>
<evidence type="ECO:0000256" key="16">
    <source>
        <dbReference type="ARBA" id="ARBA00023136"/>
    </source>
</evidence>
<dbReference type="SMART" id="SM00368">
    <property type="entry name" value="LRR_RI"/>
    <property type="match status" value="9"/>
</dbReference>
<dbReference type="GO" id="GO:0016323">
    <property type="term" value="C:basolateral plasma membrane"/>
    <property type="evidence" value="ECO:0007669"/>
    <property type="project" value="UniProtKB-SubCell"/>
</dbReference>
<feature type="domain" description="CARD" evidence="22">
    <location>
        <begin position="1333"/>
        <end position="1426"/>
    </location>
</feature>
<proteinExistence type="inferred from homology"/>
<dbReference type="Gene3D" id="3.40.50.300">
    <property type="entry name" value="P-loop containing nucleotide triphosphate hydrolases"/>
    <property type="match status" value="1"/>
</dbReference>
<dbReference type="FunFam" id="3.40.50.300:FF:001524">
    <property type="entry name" value="Si:dkey-126g1.7"/>
    <property type="match status" value="1"/>
</dbReference>
<evidence type="ECO:0000256" key="14">
    <source>
        <dbReference type="ARBA" id="ARBA00022843"/>
    </source>
</evidence>
<evidence type="ECO:0000313" key="25">
    <source>
        <dbReference type="EMBL" id="KAL2078760.1"/>
    </source>
</evidence>
<keyword evidence="19" id="KW-0449">Lipoprotein</keyword>
<evidence type="ECO:0008006" key="27">
    <source>
        <dbReference type="Google" id="ProtNLM"/>
    </source>
</evidence>
<keyword evidence="26" id="KW-1185">Reference proteome</keyword>
<keyword evidence="5" id="KW-1003">Cell membrane</keyword>
<feature type="compositionally biased region" description="Basic and acidic residues" evidence="21">
    <location>
        <begin position="1"/>
        <end position="18"/>
    </location>
</feature>
<dbReference type="CDD" id="cd00116">
    <property type="entry name" value="LRR_RI"/>
    <property type="match status" value="1"/>
</dbReference>
<evidence type="ECO:0000256" key="19">
    <source>
        <dbReference type="ARBA" id="ARBA00023288"/>
    </source>
</evidence>
<accession>A0ABD1IWX9</accession>
<evidence type="ECO:0000259" key="23">
    <source>
        <dbReference type="PROSITE" id="PS50837"/>
    </source>
</evidence>
<evidence type="ECO:0000256" key="17">
    <source>
        <dbReference type="ARBA" id="ARBA00023139"/>
    </source>
</evidence>
<keyword evidence="15" id="KW-0391">Immunity</keyword>
<dbReference type="GO" id="GO:0008233">
    <property type="term" value="F:peptidase activity"/>
    <property type="evidence" value="ECO:0007669"/>
    <property type="project" value="UniProtKB-KW"/>
</dbReference>
<dbReference type="InterPro" id="IPR051261">
    <property type="entry name" value="NLR"/>
</dbReference>
<evidence type="ECO:0000256" key="20">
    <source>
        <dbReference type="ARBA" id="ARBA00038296"/>
    </source>
</evidence>
<dbReference type="PROSITE" id="PS50837">
    <property type="entry name" value="NACHT"/>
    <property type="match status" value="1"/>
</dbReference>
<reference evidence="25 26" key="1">
    <citation type="submission" date="2024-09" db="EMBL/GenBank/DDBJ databases">
        <title>A chromosome-level genome assembly of Gray's grenadier anchovy, Coilia grayii.</title>
        <authorList>
            <person name="Fu Z."/>
        </authorList>
    </citation>
    <scope>NUCLEOTIDE SEQUENCE [LARGE SCALE GENOMIC DNA]</scope>
    <source>
        <strain evidence="25">G4</strain>
        <tissue evidence="25">Muscle</tissue>
    </source>
</reference>
<dbReference type="Pfam" id="PF05729">
    <property type="entry name" value="NACHT"/>
    <property type="match status" value="1"/>
</dbReference>
<sequence>MKSEESMDPPEFREKDPPPEESVQQEASDTQTETTDKTKRGSTAEHRWTPEQAELRSFLKRKCQHLVEGVPHQGDARLLHDIYTDLYITEGGRGGVNDEHEVRQIERASWREAAHDRLLHDTDIERDEDSDDLEGDEDSDDLEGDEDSDDIKRDQDSDDLEGEDDEHEVRQIERASWREAACGRPIKCSDIFTPLSGQHKRIRSVLMKGVAGIGKTVSVQKFILDWTEGETNQDICFIFPLPFRELNLMEKNAKVSLVELIQHFFTQMKKTPKILSSSEHKVLFIFDGLDECRLPLDFRSNPRCCDVTEPASVDVLLTNLIEGNLLPSALLWITTRPAAAGQIPPKCVDQVTEIRGFNYPQKKEYFKKRISDENLASRTITHLKSSRSLFIMCHIPVFCWILATVVERTSEKSERKEMPRTLTQMYTHFLIIQTCIKKQKYTERKERDEEMIFKLGKLSFQQLKKGNLIFYEEDLRECGIDVTEASVYSGVCTQIFREEAGLCHGRVFSFVHLSIQEFLAALYVFLCFSNRENMPEQQQTSQLSALFRAATLHDLHKTAVDLALQSKNGHLDLFLRFLLGLSLESNQNLLRHLLPQTSSQSQSSEQTVQYIKQEIKLQINSDRKINLFYCLNELNQHAVVEHIDRSSGALSVEMLLPGEWRTGEFKFKLSEEQLDGFDLQKYIKTPEEDLTELLSPDDVLQKLVPAVTSALLIGCFLTEKSCAALASAARSTSCSLKELNLSGNQLHDAGVQHLSDLIKDPQCKLETLVLRYCFLTEKSCAALASAARSTSCSLKELKLNHNQLHDAGVQHLSDLLKDPQCKLETLELAGCSLTEKSCAALASAARSTSCSLKELDLSDNQLHDAGVQHLSDLLKDPQCKLETLVLVKCSLTEKSYAALASAARSTSCSLKKLDLSYNQLHDAGVQHLSDLLKDPQCKLETLVLRGCFLTEKSCAALASAARSTSCSLKQLNLSYNQLHDAGVQHLSDLLKDPQCKLETLVVDDLGHIRTLRKESPAAAAAAASTSSSPSSDAAEHTHKEDHCSDDTQRGCESCAEVPDSSHWVLVEPEVSTEKSVSTYSLSSPAGSYECSVSGLCWSCAGPVTLQYRFMDWYIFAEELAHMQCSPAGPLMDIELVSGELEEIQLPHFLCLGGVEAPHGAVRLLHGSDSGVTLEKCEVTQRHARLLQPSLSLLGPVYYLLELLSPKAHCELLLFHDGTTAALKLRIYLVPSDQGHIQAIHRKEKEWMGMQIKKSSRVRPLRPRDTFRVRTSCPSEIDPEEIDLFPLSVGNFCEVYMQQPEQSFDVEVTSTQHTEPIRTVTIRSEDYRPPSASPGQHSTSLLSSVRPDLINRVSSAVLKDILDRLQAQNPPVLSSREAAEVLERNQVRQDQVSCLVDMVLKKGQRACGIVLDLLQQLDPHLCQDLHL</sequence>
<feature type="region of interest" description="Disordered" evidence="21">
    <location>
        <begin position="1019"/>
        <end position="1046"/>
    </location>
</feature>
<feature type="compositionally biased region" description="Basic and acidic residues" evidence="21">
    <location>
        <begin position="1033"/>
        <end position="1046"/>
    </location>
</feature>
<keyword evidence="8" id="KW-1210">Necrosis</keyword>
<feature type="region of interest" description="Disordered" evidence="21">
    <location>
        <begin position="119"/>
        <end position="170"/>
    </location>
</feature>
<evidence type="ECO:0000259" key="22">
    <source>
        <dbReference type="PROSITE" id="PS50209"/>
    </source>
</evidence>
<dbReference type="Gene3D" id="3.80.10.10">
    <property type="entry name" value="Ribonuclease Inhibitor"/>
    <property type="match status" value="2"/>
</dbReference>
<dbReference type="InterPro" id="IPR041267">
    <property type="entry name" value="NLRP_HD2"/>
</dbReference>
<dbReference type="Pfam" id="PF23679">
    <property type="entry name" value="UPA-FIIND"/>
    <property type="match status" value="1"/>
</dbReference>
<comment type="similarity">
    <text evidence="4">Belongs to the NLRP family.</text>
</comment>
<dbReference type="GO" id="GO:0012501">
    <property type="term" value="P:programmed cell death"/>
    <property type="evidence" value="ECO:0007669"/>
    <property type="project" value="UniProtKB-KW"/>
</dbReference>
<dbReference type="Pfam" id="PF13553">
    <property type="entry name" value="FIIND"/>
    <property type="match status" value="1"/>
</dbReference>
<organism evidence="25 26">
    <name type="scientific">Coilia grayii</name>
    <name type="common">Gray's grenadier anchovy</name>
    <dbReference type="NCBI Taxonomy" id="363190"/>
    <lineage>
        <taxon>Eukaryota</taxon>
        <taxon>Metazoa</taxon>
        <taxon>Chordata</taxon>
        <taxon>Craniata</taxon>
        <taxon>Vertebrata</taxon>
        <taxon>Euteleostomi</taxon>
        <taxon>Actinopterygii</taxon>
        <taxon>Neopterygii</taxon>
        <taxon>Teleostei</taxon>
        <taxon>Clupei</taxon>
        <taxon>Clupeiformes</taxon>
        <taxon>Clupeoidei</taxon>
        <taxon>Engraulidae</taxon>
        <taxon>Coilinae</taxon>
        <taxon>Coilia</taxon>
    </lineage>
</organism>
<keyword evidence="10" id="KW-0645">Protease</keyword>
<dbReference type="InterPro" id="IPR007111">
    <property type="entry name" value="NACHT_NTPase"/>
</dbReference>
<dbReference type="SMART" id="SM01288">
    <property type="entry name" value="FISNA"/>
    <property type="match status" value="2"/>
</dbReference>
<feature type="compositionally biased region" description="Acidic residues" evidence="21">
    <location>
        <begin position="124"/>
        <end position="149"/>
    </location>
</feature>
<dbReference type="Pfam" id="PF00619">
    <property type="entry name" value="CARD"/>
    <property type="match status" value="1"/>
</dbReference>
<dbReference type="PROSITE" id="PS51450">
    <property type="entry name" value="LRR"/>
    <property type="match status" value="3"/>
</dbReference>
<feature type="domain" description="FIIND" evidence="24">
    <location>
        <begin position="1059"/>
        <end position="1335"/>
    </location>
</feature>
<dbReference type="GO" id="GO:0061702">
    <property type="term" value="C:canonical inflammasome complex"/>
    <property type="evidence" value="ECO:0007669"/>
    <property type="project" value="UniProtKB-SubCell"/>
</dbReference>
<dbReference type="InterPro" id="IPR006553">
    <property type="entry name" value="Leu-rich_rpt_Cys-con_subtyp"/>
</dbReference>
<evidence type="ECO:0000313" key="26">
    <source>
        <dbReference type="Proteomes" id="UP001591681"/>
    </source>
</evidence>
<dbReference type="GO" id="GO:0045087">
    <property type="term" value="P:innate immune response"/>
    <property type="evidence" value="ECO:0007669"/>
    <property type="project" value="UniProtKB-KW"/>
</dbReference>
<dbReference type="SMART" id="SM00367">
    <property type="entry name" value="LRR_CC"/>
    <property type="match status" value="8"/>
</dbReference>
<evidence type="ECO:0000256" key="1">
    <source>
        <dbReference type="ARBA" id="ARBA00004110"/>
    </source>
</evidence>
<comment type="caution">
    <text evidence="25">The sequence shown here is derived from an EMBL/GenBank/DDBJ whole genome shotgun (WGS) entry which is preliminary data.</text>
</comment>
<evidence type="ECO:0000256" key="6">
    <source>
        <dbReference type="ARBA" id="ARBA00022490"/>
    </source>
</evidence>
<dbReference type="InterPro" id="IPR041075">
    <property type="entry name" value="NOD1/2_WH"/>
</dbReference>
<dbReference type="SUPFAM" id="SSF47986">
    <property type="entry name" value="DEATH domain"/>
    <property type="match status" value="1"/>
</dbReference>
<keyword evidence="6" id="KW-0963">Cytoplasm</keyword>
<keyword evidence="12" id="KW-0547">Nucleotide-binding</keyword>
<keyword evidence="18" id="KW-1271">Inflammasome</keyword>
<dbReference type="SUPFAM" id="SSF52047">
    <property type="entry name" value="RNI-like"/>
    <property type="match status" value="1"/>
</dbReference>
<dbReference type="InterPro" id="IPR029495">
    <property type="entry name" value="NACHT-assoc"/>
</dbReference>
<keyword evidence="17" id="KW-0564">Palmitate</keyword>
<feature type="region of interest" description="Disordered" evidence="21">
    <location>
        <begin position="1"/>
        <end position="50"/>
    </location>
</feature>
<keyword evidence="10" id="KW-0378">Hydrolase</keyword>
<dbReference type="Pfam" id="PF17779">
    <property type="entry name" value="WHD_NOD2"/>
    <property type="match status" value="1"/>
</dbReference>
<keyword evidence="7" id="KW-0399">Innate immunity</keyword>
<evidence type="ECO:0000256" key="9">
    <source>
        <dbReference type="ARBA" id="ARBA00022614"/>
    </source>
</evidence>
<evidence type="ECO:0000256" key="11">
    <source>
        <dbReference type="ARBA" id="ARBA00022737"/>
    </source>
</evidence>
<dbReference type="GO" id="GO:0006508">
    <property type="term" value="P:proteolysis"/>
    <property type="evidence" value="ECO:0007669"/>
    <property type="project" value="UniProtKB-KW"/>
</dbReference>
<evidence type="ECO:0000256" key="4">
    <source>
        <dbReference type="ARBA" id="ARBA00008665"/>
    </source>
</evidence>
<evidence type="ECO:0000256" key="8">
    <source>
        <dbReference type="ARBA" id="ARBA00022590"/>
    </source>
</evidence>
<comment type="subcellular location">
    <subcellularLocation>
        <location evidence="2">Basolateral cell membrane</location>
    </subcellularLocation>
    <subcellularLocation>
        <location evidence="3">Cell membrane</location>
        <topology evidence="3">Lipid-anchor</topology>
    </subcellularLocation>
    <subcellularLocation>
        <location evidence="1">Inflammasome</location>
    </subcellularLocation>
</comment>
<evidence type="ECO:0000256" key="21">
    <source>
        <dbReference type="SAM" id="MobiDB-lite"/>
    </source>
</evidence>
<keyword evidence="16" id="KW-0472">Membrane</keyword>
<dbReference type="GO" id="GO:0005524">
    <property type="term" value="F:ATP binding"/>
    <property type="evidence" value="ECO:0007669"/>
    <property type="project" value="UniProtKB-KW"/>
</dbReference>
<evidence type="ECO:0000256" key="10">
    <source>
        <dbReference type="ARBA" id="ARBA00022670"/>
    </source>
</evidence>
<evidence type="ECO:0000256" key="7">
    <source>
        <dbReference type="ARBA" id="ARBA00022588"/>
    </source>
</evidence>
<dbReference type="Pfam" id="PF14484">
    <property type="entry name" value="FISNA"/>
    <property type="match status" value="2"/>
</dbReference>
<dbReference type="PROSITE" id="PS50209">
    <property type="entry name" value="CARD"/>
    <property type="match status" value="1"/>
</dbReference>
<keyword evidence="14" id="KW-0832">Ubl conjugation</keyword>
<dbReference type="Proteomes" id="UP001591681">
    <property type="component" value="Unassembled WGS sequence"/>
</dbReference>
<dbReference type="EMBL" id="JBHFQA010000023">
    <property type="protein sequence ID" value="KAL2078760.1"/>
    <property type="molecule type" value="Genomic_DNA"/>
</dbReference>
<keyword evidence="9" id="KW-0433">Leucine-rich repeat</keyword>
<dbReference type="InterPro" id="IPR032675">
    <property type="entry name" value="LRR_dom_sf"/>
</dbReference>
<dbReference type="InterPro" id="IPR027417">
    <property type="entry name" value="P-loop_NTPase"/>
</dbReference>
<dbReference type="SUPFAM" id="SSF52540">
    <property type="entry name" value="P-loop containing nucleoside triphosphate hydrolases"/>
    <property type="match status" value="1"/>
</dbReference>
<dbReference type="InterPro" id="IPR001315">
    <property type="entry name" value="CARD"/>
</dbReference>
<evidence type="ECO:0000256" key="12">
    <source>
        <dbReference type="ARBA" id="ARBA00022741"/>
    </source>
</evidence>
<dbReference type="InterPro" id="IPR011029">
    <property type="entry name" value="DEATH-like_dom_sf"/>
</dbReference>
<evidence type="ECO:0000256" key="3">
    <source>
        <dbReference type="ARBA" id="ARBA00004193"/>
    </source>
</evidence>
<dbReference type="PROSITE" id="PS51830">
    <property type="entry name" value="FIIND"/>
    <property type="match status" value="1"/>
</dbReference>
<feature type="compositionally biased region" description="Acidic residues" evidence="21">
    <location>
        <begin position="156"/>
        <end position="166"/>
    </location>
</feature>
<evidence type="ECO:0000256" key="13">
    <source>
        <dbReference type="ARBA" id="ARBA00022840"/>
    </source>
</evidence>
<keyword evidence="13" id="KW-0067">ATP-binding</keyword>
<evidence type="ECO:0000259" key="24">
    <source>
        <dbReference type="PROSITE" id="PS51830"/>
    </source>
</evidence>
<dbReference type="Pfam" id="PF17776">
    <property type="entry name" value="NLRC4_HD2"/>
    <property type="match status" value="1"/>
</dbReference>
<feature type="domain" description="NACHT" evidence="23">
    <location>
        <begin position="203"/>
        <end position="339"/>
    </location>
</feature>